<dbReference type="Gene3D" id="3.40.630.30">
    <property type="match status" value="1"/>
</dbReference>
<proteinExistence type="predicted"/>
<dbReference type="EMBL" id="JAVLSF010000771">
    <property type="protein sequence ID" value="MDR9778396.1"/>
    <property type="molecule type" value="Genomic_DNA"/>
</dbReference>
<accession>A0AAJ2LS11</accession>
<protein>
    <recommendedName>
        <fullName evidence="3">GNAT family N-acetyltransferase</fullName>
    </recommendedName>
</protein>
<dbReference type="Proteomes" id="UP001268610">
    <property type="component" value="Unassembled WGS sequence"/>
</dbReference>
<evidence type="ECO:0000313" key="2">
    <source>
        <dbReference type="Proteomes" id="UP001268610"/>
    </source>
</evidence>
<comment type="caution">
    <text evidence="1">The sequence shown here is derived from an EMBL/GenBank/DDBJ whole genome shotgun (WGS) entry which is preliminary data.</text>
</comment>
<reference evidence="1" key="1">
    <citation type="submission" date="2023-04" db="EMBL/GenBank/DDBJ databases">
        <title>Genomic characterization of faba bean (Vicia faba) microsymbionts in Mexican soils.</title>
        <authorList>
            <person name="Rivera Orduna F.N."/>
            <person name="Guevara-Luna J."/>
            <person name="Yan J."/>
            <person name="Arroyo-Herrera I."/>
            <person name="Li Y."/>
            <person name="Vasquez-Murrieta M.S."/>
            <person name="Wang E.T."/>
        </authorList>
    </citation>
    <scope>NUCLEOTIDE SEQUENCE</scope>
    <source>
        <strain evidence="1">CH26</strain>
    </source>
</reference>
<sequence>GIFLYGSPDYYPRFGFEDARRWGVTTADGSNLDAFMGLELTSGALADAAGRLRESGVYEVSDDEVDAFEATRPGLFPVRERLVLPGQL</sequence>
<evidence type="ECO:0000313" key="1">
    <source>
        <dbReference type="EMBL" id="MDR9778396.1"/>
    </source>
</evidence>
<evidence type="ECO:0008006" key="3">
    <source>
        <dbReference type="Google" id="ProtNLM"/>
    </source>
</evidence>
<feature type="non-terminal residue" evidence="1">
    <location>
        <position position="1"/>
    </location>
</feature>
<gene>
    <name evidence="1" type="ORF">RJJ65_38300</name>
</gene>
<dbReference type="AlphaFoldDB" id="A0AAJ2LS11"/>
<name>A0AAJ2LS11_9HYPH</name>
<organism evidence="1 2">
    <name type="scientific">Rhizobium hidalgonense</name>
    <dbReference type="NCBI Taxonomy" id="1538159"/>
    <lineage>
        <taxon>Bacteria</taxon>
        <taxon>Pseudomonadati</taxon>
        <taxon>Pseudomonadota</taxon>
        <taxon>Alphaproteobacteria</taxon>
        <taxon>Hyphomicrobiales</taxon>
        <taxon>Rhizobiaceae</taxon>
        <taxon>Rhizobium/Agrobacterium group</taxon>
        <taxon>Rhizobium</taxon>
    </lineage>
</organism>